<reference evidence="2 3" key="1">
    <citation type="submission" date="2019-06" db="EMBL/GenBank/DDBJ databases">
        <title>The genome of Shewanella sp. SM1901.</title>
        <authorList>
            <person name="Cha Q."/>
        </authorList>
    </citation>
    <scope>NUCLEOTIDE SEQUENCE [LARGE SCALE GENOMIC DNA]</scope>
    <source>
        <strain evidence="2 3">SM1901</strain>
    </source>
</reference>
<evidence type="ECO:0000313" key="3">
    <source>
        <dbReference type="Proteomes" id="UP000319809"/>
    </source>
</evidence>
<accession>A0A4Y5YHJ4</accession>
<proteinExistence type="predicted"/>
<gene>
    <name evidence="2" type="ORF">FH971_13945</name>
</gene>
<dbReference type="RefSeq" id="WP_140234713.1">
    <property type="nucleotide sequence ID" value="NZ_CP041036.1"/>
</dbReference>
<keyword evidence="1" id="KW-0732">Signal</keyword>
<sequence>MSKYLFNILSLLVLLLAGCGSDVGSDTNTYSASGDYVAGEFKSAYDTDLYYTDDQLLSSGGSCLNENNYNYFESANTLVYGSPSLPDSDFKYAATMVENNFAKALNLMGLSKAEFDTYRPKYSPVVVNNMVGFLDGYEDTSGVDQDIASIDSNFVAPVGWDTMDHYTRQSIIHGYWNVISNEKQSEFVAMFKNIYNFDLDDRKIVPDKIVVCLDENRSEDLYGIGSILGMIIPPKSMVNRSDAAQVVLHELIHTIQKNIGTPVDAGSVIDTWFAEGQATFLAGQNMATSTSGYYPLDVVHFLDSDGAFQRDLGLAYKHFAKAYSYIDKNSGKDAVLNLLMDVRYYNGTGTTDVGYGVSSDRFSDAFDANMLKEDGSQLALEYFRNNYQYIMQ</sequence>
<evidence type="ECO:0008006" key="4">
    <source>
        <dbReference type="Google" id="ProtNLM"/>
    </source>
</evidence>
<evidence type="ECO:0000313" key="2">
    <source>
        <dbReference type="EMBL" id="QDE31963.1"/>
    </source>
</evidence>
<dbReference type="EMBL" id="CP041036">
    <property type="protein sequence ID" value="QDE31963.1"/>
    <property type="molecule type" value="Genomic_DNA"/>
</dbReference>
<name>A0A4Y5YHJ4_9GAMM</name>
<keyword evidence="3" id="KW-1185">Reference proteome</keyword>
<feature type="chain" id="PRO_5021343729" description="DUF2268 domain-containing protein" evidence="1">
    <location>
        <begin position="25"/>
        <end position="392"/>
    </location>
</feature>
<protein>
    <recommendedName>
        <fullName evidence="4">DUF2268 domain-containing protein</fullName>
    </recommendedName>
</protein>
<evidence type="ECO:0000256" key="1">
    <source>
        <dbReference type="SAM" id="SignalP"/>
    </source>
</evidence>
<dbReference type="AlphaFoldDB" id="A0A4Y5YHJ4"/>
<dbReference type="PROSITE" id="PS51257">
    <property type="entry name" value="PROKAR_LIPOPROTEIN"/>
    <property type="match status" value="1"/>
</dbReference>
<dbReference type="KEGG" id="spol:FH971_13945"/>
<dbReference type="Proteomes" id="UP000319809">
    <property type="component" value="Chromosome"/>
</dbReference>
<feature type="signal peptide" evidence="1">
    <location>
        <begin position="1"/>
        <end position="24"/>
    </location>
</feature>
<organism evidence="2 3">
    <name type="scientific">Shewanella polaris</name>
    <dbReference type="NCBI Taxonomy" id="2588449"/>
    <lineage>
        <taxon>Bacteria</taxon>
        <taxon>Pseudomonadati</taxon>
        <taxon>Pseudomonadota</taxon>
        <taxon>Gammaproteobacteria</taxon>
        <taxon>Alteromonadales</taxon>
        <taxon>Shewanellaceae</taxon>
        <taxon>Shewanella</taxon>
    </lineage>
</organism>